<dbReference type="Proteomes" id="UP000321525">
    <property type="component" value="Unassembled WGS sequence"/>
</dbReference>
<sequence>MRAVNLLLLLVIFSISAKAAVWPSWVYQSNCSEEYFCGVGIAENEVMAKKFAFDDLSQQLQANVSSQSIVSIQKKDNRNSYTLSQQIKLTTESIPLNLVSIAEKTFKNNQTALLIKLSKQQFYNNLASRVSTFFDNITTSSQLHLQPLWQQRVWAVRQLAQQSSVENNLILLSSINEEKTLSSGIWQKFKQWQQLISALKNKAIIEVQAPIELGVINTSINLSLTGGAGTVYWLQPSIKSKSARDGNEYVVEVVLSVELLESEPPYRVLFTNRLKNQHRASSPNIAKQRAIEAIAQLIESSKGQVLFSKSGQQSTKEYL</sequence>
<accession>A0A5C6QUF9</accession>
<evidence type="ECO:0000313" key="3">
    <source>
        <dbReference type="EMBL" id="TWX72250.1"/>
    </source>
</evidence>
<feature type="signal peptide" evidence="1">
    <location>
        <begin position="1"/>
        <end position="19"/>
    </location>
</feature>
<evidence type="ECO:0008006" key="6">
    <source>
        <dbReference type="Google" id="ProtNLM"/>
    </source>
</evidence>
<organism evidence="3 5">
    <name type="scientific">Colwellia hornerae</name>
    <dbReference type="NCBI Taxonomy" id="89402"/>
    <lineage>
        <taxon>Bacteria</taxon>
        <taxon>Pseudomonadati</taxon>
        <taxon>Pseudomonadota</taxon>
        <taxon>Gammaproteobacteria</taxon>
        <taxon>Alteromonadales</taxon>
        <taxon>Colwelliaceae</taxon>
        <taxon>Colwellia</taxon>
    </lineage>
</organism>
<dbReference type="EMBL" id="VOLR01000003">
    <property type="protein sequence ID" value="TWX62418.1"/>
    <property type="molecule type" value="Genomic_DNA"/>
</dbReference>
<protein>
    <recommendedName>
        <fullName evidence="6">LPP20 lipoprotein</fullName>
    </recommendedName>
</protein>
<feature type="chain" id="PRO_5022699037" description="LPP20 lipoprotein" evidence="1">
    <location>
        <begin position="20"/>
        <end position="319"/>
    </location>
</feature>
<dbReference type="Gene3D" id="3.10.28.20">
    <property type="entry name" value="Acetamidase/Formamidase-like domains"/>
    <property type="match status" value="1"/>
</dbReference>
<keyword evidence="1" id="KW-0732">Signal</keyword>
<evidence type="ECO:0000313" key="5">
    <source>
        <dbReference type="Proteomes" id="UP000321917"/>
    </source>
</evidence>
<dbReference type="AlphaFoldDB" id="A0A5C6QUF9"/>
<comment type="caution">
    <text evidence="3">The sequence shown here is derived from an EMBL/GenBank/DDBJ whole genome shotgun (WGS) entry which is preliminary data.</text>
</comment>
<dbReference type="EMBL" id="VOLQ01000001">
    <property type="protein sequence ID" value="TWX72250.1"/>
    <property type="molecule type" value="Genomic_DNA"/>
</dbReference>
<reference evidence="3 5" key="1">
    <citation type="submission" date="2019-07" db="EMBL/GenBank/DDBJ databases">
        <title>Genomes of sea-ice associated Colwellia species.</title>
        <authorList>
            <person name="Bowman J.P."/>
        </authorList>
    </citation>
    <scope>NUCLEOTIDE SEQUENCE [LARGE SCALE GENOMIC DNA]</scope>
    <source>
        <strain evidence="2 4">ACAM 607</strain>
        <strain evidence="3 5">IC036</strain>
    </source>
</reference>
<proteinExistence type="predicted"/>
<evidence type="ECO:0000256" key="1">
    <source>
        <dbReference type="SAM" id="SignalP"/>
    </source>
</evidence>
<evidence type="ECO:0000313" key="4">
    <source>
        <dbReference type="Proteomes" id="UP000321525"/>
    </source>
</evidence>
<gene>
    <name evidence="2" type="ORF">ESZ26_03250</name>
    <name evidence="3" type="ORF">ESZ27_00115</name>
</gene>
<keyword evidence="4" id="KW-1185">Reference proteome</keyword>
<dbReference type="RefSeq" id="WP_146797704.1">
    <property type="nucleotide sequence ID" value="NZ_VOLP01000004.1"/>
</dbReference>
<name>A0A5C6QUF9_9GAMM</name>
<dbReference type="OrthoDB" id="9927989at2"/>
<dbReference type="Proteomes" id="UP000321917">
    <property type="component" value="Unassembled WGS sequence"/>
</dbReference>
<evidence type="ECO:0000313" key="2">
    <source>
        <dbReference type="EMBL" id="TWX62418.1"/>
    </source>
</evidence>